<protein>
    <submittedName>
        <fullName evidence="12">Uncharacterized protein</fullName>
    </submittedName>
</protein>
<dbReference type="Gene3D" id="3.30.50.10">
    <property type="entry name" value="Erythroid Transcription Factor GATA-1, subunit A"/>
    <property type="match status" value="1"/>
</dbReference>
<dbReference type="SUPFAM" id="SSF48508">
    <property type="entry name" value="Nuclear receptor ligand-binding domain"/>
    <property type="match status" value="1"/>
</dbReference>
<keyword evidence="5" id="KW-0805">Transcription regulation</keyword>
<keyword evidence="9" id="KW-0539">Nucleus</keyword>
<dbReference type="SMART" id="SM00399">
    <property type="entry name" value="ZnF_C4"/>
    <property type="match status" value="1"/>
</dbReference>
<dbReference type="PANTHER" id="PTHR24083">
    <property type="entry name" value="NUCLEAR HORMONE RECEPTOR"/>
    <property type="match status" value="1"/>
</dbReference>
<dbReference type="PRINTS" id="PR00047">
    <property type="entry name" value="STROIDFINGER"/>
</dbReference>
<dbReference type="SUPFAM" id="SSF57716">
    <property type="entry name" value="Glucocorticoid receptor-like (DNA-binding domain)"/>
    <property type="match status" value="1"/>
</dbReference>
<dbReference type="InterPro" id="IPR050274">
    <property type="entry name" value="Nuclear_hormone_rcpt_NR2"/>
</dbReference>
<keyword evidence="2" id="KW-0479">Metal-binding</keyword>
<dbReference type="SMART" id="SM00430">
    <property type="entry name" value="HOLI"/>
    <property type="match status" value="1"/>
</dbReference>
<evidence type="ECO:0000259" key="11">
    <source>
        <dbReference type="PROSITE" id="PS51843"/>
    </source>
</evidence>
<keyword evidence="4" id="KW-0862">Zinc</keyword>
<reference evidence="12 13" key="1">
    <citation type="submission" date="2024-10" db="EMBL/GenBank/DDBJ databases">
        <authorList>
            <person name="Kim D."/>
        </authorList>
    </citation>
    <scope>NUCLEOTIDE SEQUENCE [LARGE SCALE GENOMIC DNA]</scope>
    <source>
        <strain evidence="12">Taebaek</strain>
    </source>
</reference>
<keyword evidence="13" id="KW-1185">Reference proteome</keyword>
<dbReference type="Pfam" id="PF00104">
    <property type="entry name" value="Hormone_recep"/>
    <property type="match status" value="1"/>
</dbReference>
<evidence type="ECO:0000256" key="1">
    <source>
        <dbReference type="ARBA" id="ARBA00005993"/>
    </source>
</evidence>
<dbReference type="PROSITE" id="PS51843">
    <property type="entry name" value="NR_LBD"/>
    <property type="match status" value="1"/>
</dbReference>
<accession>A0ABD2HZL9</accession>
<dbReference type="EMBL" id="JBICCN010000401">
    <property type="protein sequence ID" value="KAL3070997.1"/>
    <property type="molecule type" value="Genomic_DNA"/>
</dbReference>
<evidence type="ECO:0000256" key="9">
    <source>
        <dbReference type="ARBA" id="ARBA00023242"/>
    </source>
</evidence>
<evidence type="ECO:0000256" key="4">
    <source>
        <dbReference type="ARBA" id="ARBA00022833"/>
    </source>
</evidence>
<dbReference type="InterPro" id="IPR000536">
    <property type="entry name" value="Nucl_hrmn_rcpt_lig-bd"/>
</dbReference>
<keyword evidence="6" id="KW-0238">DNA-binding</keyword>
<feature type="domain" description="Nuclear receptor" evidence="10">
    <location>
        <begin position="17"/>
        <end position="91"/>
    </location>
</feature>
<dbReference type="GO" id="GO:0008270">
    <property type="term" value="F:zinc ion binding"/>
    <property type="evidence" value="ECO:0007669"/>
    <property type="project" value="UniProtKB-KW"/>
</dbReference>
<dbReference type="Pfam" id="PF00105">
    <property type="entry name" value="zf-C4"/>
    <property type="match status" value="1"/>
</dbReference>
<dbReference type="PROSITE" id="PS51030">
    <property type="entry name" value="NUCLEAR_REC_DBD_2"/>
    <property type="match status" value="1"/>
</dbReference>
<dbReference type="GO" id="GO:0003677">
    <property type="term" value="F:DNA binding"/>
    <property type="evidence" value="ECO:0007669"/>
    <property type="project" value="UniProtKB-KW"/>
</dbReference>
<evidence type="ECO:0000259" key="10">
    <source>
        <dbReference type="PROSITE" id="PS51030"/>
    </source>
</evidence>
<proteinExistence type="inferred from homology"/>
<comment type="similarity">
    <text evidence="1">Belongs to the nuclear hormone receptor family.</text>
</comment>
<dbReference type="InterPro" id="IPR035500">
    <property type="entry name" value="NHR-like_dom_sf"/>
</dbReference>
<keyword evidence="8" id="KW-0675">Receptor</keyword>
<evidence type="ECO:0000256" key="8">
    <source>
        <dbReference type="ARBA" id="ARBA00023170"/>
    </source>
</evidence>
<dbReference type="InterPro" id="IPR001628">
    <property type="entry name" value="Znf_hrmn_rcpt"/>
</dbReference>
<feature type="domain" description="NR LBD" evidence="11">
    <location>
        <begin position="231"/>
        <end position="467"/>
    </location>
</feature>
<keyword evidence="3" id="KW-0863">Zinc-finger</keyword>
<name>A0ABD2HZL9_HETSC</name>
<evidence type="ECO:0000313" key="13">
    <source>
        <dbReference type="Proteomes" id="UP001620645"/>
    </source>
</evidence>
<dbReference type="AlphaFoldDB" id="A0ABD2HZL9"/>
<comment type="caution">
    <text evidence="12">The sequence shown here is derived from an EMBL/GenBank/DDBJ whole genome shotgun (WGS) entry which is preliminary data.</text>
</comment>
<evidence type="ECO:0000256" key="6">
    <source>
        <dbReference type="ARBA" id="ARBA00023125"/>
    </source>
</evidence>
<dbReference type="Gene3D" id="1.10.565.10">
    <property type="entry name" value="Retinoid X Receptor"/>
    <property type="match status" value="1"/>
</dbReference>
<evidence type="ECO:0000256" key="3">
    <source>
        <dbReference type="ARBA" id="ARBA00022771"/>
    </source>
</evidence>
<sequence>MFEEENVVQHQNKATRNRTCEICGGVSSFKYYNVFTCEACKQFFRRTILAQKIFVCPNGGNCDLSADAHKCRACRMNKCLSVGMDAQMVKKSAGVVVTQQFLDRLKKHKLSLLLSAGRQQNEHEEEEADDEQQSAPVFVPKEGCVVQKTGNNLTPKMFGGWAKKRQQAIGSAGNWQFDGQIRSQELIGVNTWPLEKRSLISSCKTAETHATVRELELNQAKYDAAFYARGERDSRVGIVMRFGTPRELLGWHRSIFSDQHKYTAPPCGGREQILLNIIHMDLFELLHIFQSVPAFMLLNLDDQVHLFNYIAIILGSMCSKFRSMMANSEIEVKLPSNIVPLRELQRYPAYNNDLVAQKMARHLFVNMMEPFSRTRLSLDEFLLLRAILICHPGAPNLSRPAQKLLQSESERYARILLHFLQLKHGCFAGASRYAEIMQVVESMLHSQSKHFAYLGHLADVMLEAPKE</sequence>
<evidence type="ECO:0000256" key="2">
    <source>
        <dbReference type="ARBA" id="ARBA00022723"/>
    </source>
</evidence>
<dbReference type="Proteomes" id="UP001620645">
    <property type="component" value="Unassembled WGS sequence"/>
</dbReference>
<organism evidence="12 13">
    <name type="scientific">Heterodera schachtii</name>
    <name type="common">Sugarbeet cyst nematode worm</name>
    <name type="synonym">Tylenchus schachtii</name>
    <dbReference type="NCBI Taxonomy" id="97005"/>
    <lineage>
        <taxon>Eukaryota</taxon>
        <taxon>Metazoa</taxon>
        <taxon>Ecdysozoa</taxon>
        <taxon>Nematoda</taxon>
        <taxon>Chromadorea</taxon>
        <taxon>Rhabditida</taxon>
        <taxon>Tylenchina</taxon>
        <taxon>Tylenchomorpha</taxon>
        <taxon>Tylenchoidea</taxon>
        <taxon>Heteroderidae</taxon>
        <taxon>Heteroderinae</taxon>
        <taxon>Heterodera</taxon>
    </lineage>
</organism>
<evidence type="ECO:0000256" key="5">
    <source>
        <dbReference type="ARBA" id="ARBA00023015"/>
    </source>
</evidence>
<evidence type="ECO:0000256" key="7">
    <source>
        <dbReference type="ARBA" id="ARBA00023163"/>
    </source>
</evidence>
<keyword evidence="7" id="KW-0804">Transcription</keyword>
<gene>
    <name evidence="12" type="ORF">niasHS_016195</name>
</gene>
<evidence type="ECO:0000313" key="12">
    <source>
        <dbReference type="EMBL" id="KAL3070997.1"/>
    </source>
</evidence>
<dbReference type="InterPro" id="IPR013088">
    <property type="entry name" value="Znf_NHR/GATA"/>
</dbReference>